<dbReference type="InterPro" id="IPR000160">
    <property type="entry name" value="GGDEF_dom"/>
</dbReference>
<gene>
    <name evidence="5" type="ORF">ACFQIC_13670</name>
</gene>
<dbReference type="Gene3D" id="3.30.450.40">
    <property type="match status" value="2"/>
</dbReference>
<evidence type="ECO:0000313" key="6">
    <source>
        <dbReference type="Proteomes" id="UP001596410"/>
    </source>
</evidence>
<dbReference type="SMART" id="SM00052">
    <property type="entry name" value="EAL"/>
    <property type="match status" value="1"/>
</dbReference>
<dbReference type="Pfam" id="PF00990">
    <property type="entry name" value="GGDEF"/>
    <property type="match status" value="1"/>
</dbReference>
<dbReference type="InterPro" id="IPR035965">
    <property type="entry name" value="PAS-like_dom_sf"/>
</dbReference>
<dbReference type="SUPFAM" id="SSF141868">
    <property type="entry name" value="EAL domain-like"/>
    <property type="match status" value="1"/>
</dbReference>
<dbReference type="InterPro" id="IPR029787">
    <property type="entry name" value="Nucleotide_cyclase"/>
</dbReference>
<dbReference type="Gene3D" id="3.20.20.450">
    <property type="entry name" value="EAL domain"/>
    <property type="match status" value="1"/>
</dbReference>
<organism evidence="5 6">
    <name type="scientific">Halobacillus seohaensis</name>
    <dbReference type="NCBI Taxonomy" id="447421"/>
    <lineage>
        <taxon>Bacteria</taxon>
        <taxon>Bacillati</taxon>
        <taxon>Bacillota</taxon>
        <taxon>Bacilli</taxon>
        <taxon>Bacillales</taxon>
        <taxon>Bacillaceae</taxon>
        <taxon>Halobacillus</taxon>
    </lineage>
</organism>
<dbReference type="Pfam" id="PF13185">
    <property type="entry name" value="GAF_2"/>
    <property type="match status" value="1"/>
</dbReference>
<dbReference type="SUPFAM" id="SSF55785">
    <property type="entry name" value="PYP-like sensor domain (PAS domain)"/>
    <property type="match status" value="1"/>
</dbReference>
<dbReference type="RefSeq" id="WP_390217234.1">
    <property type="nucleotide sequence ID" value="NZ_JBHSZV010000034.1"/>
</dbReference>
<dbReference type="PROSITE" id="PS50887">
    <property type="entry name" value="GGDEF"/>
    <property type="match status" value="1"/>
</dbReference>
<sequence length="932" mass="105953">MNIANEQTRYSRLAQITKLINTKLELKEVLEHVVTAISEEIVRCDSVGIYLPQEDGTYRGFVGKPELINGLSLDMHVVDTEYDHLAKEVIESKKAIYIPDTSRDNRPDPRAIEAFGIKSLLVLPMEYEKEMYGLVFLFDYGQPMNLTKSEIESIKAYVNMAAVAVRNSKNLTRKESLIADKQLLLNVTRELSMCSTLQEVMDKCFQYIGEVLDNPNIGSHIIDPVAQRHFNPTSLSKDSDWSEEEWKNTHSHLAVDFNKDLVFQEVISTKQSIFIADTLSDPRPNHEACRRFGIKGMYIIPMIATGNVLGTIAIVNLNERDQKYPKSAMQLAESIADATAPVLSNLLFIEKQELIISERTSELTEKNSELEHVIKEVKQIGHERELILNSAGEGIFGLDLEGTITFCNPSATHILGYEHESELIGYSCQNIFEDCLSDQSGLFSPNLRDGKDKGAEDEYFHKKDRSRFPVEFVITPQIENRETIGYVVTFKDITTRKQMEEKIKYHAYYDSVTNLPNRVLFQDRLHQALNYSESYGSSLGVLFLDLDRFKKINDTFGHTFGDQVLRKISDRLIRKLPKETTVSRQGGDEFIILLPSIQSKQEATDWAREVLQVFADPFHINQQEVAVKTSLGVSIFPENGMNPEQLIKHADAAMYKAKQLSGNRFQLYSPSQEERGIENVELENDLYKALRNDELNVVYQPKFNSKTNMIIGLEALLRWNRPNKGVVRPQEFIPLAEETGLIIPIGEWILRKSCEQTKFWHNQGFPHLSVSVNLSPQQFNQEDLVNKVQLILTETQLPAASLELELTENLIIHNTEKTLAVIHNLKELGVKISIDDFGTGYSSLAYLKNFPVDTLKIDKTFIDGLPDNPNNAAITNTVITLANSLQLEVIAEGVEKEEQLNYLTDHGCHLIQGFYYCRPLKPEDVIERVHTS</sequence>
<dbReference type="InterPro" id="IPR035919">
    <property type="entry name" value="EAL_sf"/>
</dbReference>
<dbReference type="InterPro" id="IPR000700">
    <property type="entry name" value="PAS-assoc_C"/>
</dbReference>
<name>A0ABW2ENT1_9BACI</name>
<dbReference type="Pfam" id="PF13426">
    <property type="entry name" value="PAS_9"/>
    <property type="match status" value="1"/>
</dbReference>
<dbReference type="Proteomes" id="UP001596410">
    <property type="component" value="Unassembled WGS sequence"/>
</dbReference>
<dbReference type="NCBIfam" id="TIGR00254">
    <property type="entry name" value="GGDEF"/>
    <property type="match status" value="1"/>
</dbReference>
<feature type="domain" description="PAS" evidence="1">
    <location>
        <begin position="387"/>
        <end position="421"/>
    </location>
</feature>
<keyword evidence="6" id="KW-1185">Reference proteome</keyword>
<dbReference type="InterPro" id="IPR043128">
    <property type="entry name" value="Rev_trsase/Diguanyl_cyclase"/>
</dbReference>
<feature type="domain" description="EAL" evidence="3">
    <location>
        <begin position="679"/>
        <end position="932"/>
    </location>
</feature>
<dbReference type="PANTHER" id="PTHR44757:SF2">
    <property type="entry name" value="BIOFILM ARCHITECTURE MAINTENANCE PROTEIN MBAA"/>
    <property type="match status" value="1"/>
</dbReference>
<evidence type="ECO:0000259" key="2">
    <source>
        <dbReference type="PROSITE" id="PS50113"/>
    </source>
</evidence>
<evidence type="ECO:0000259" key="4">
    <source>
        <dbReference type="PROSITE" id="PS50887"/>
    </source>
</evidence>
<reference evidence="6" key="1">
    <citation type="journal article" date="2019" name="Int. J. Syst. Evol. Microbiol.">
        <title>The Global Catalogue of Microorganisms (GCM) 10K type strain sequencing project: providing services to taxonomists for standard genome sequencing and annotation.</title>
        <authorList>
            <consortium name="The Broad Institute Genomics Platform"/>
            <consortium name="The Broad Institute Genome Sequencing Center for Infectious Disease"/>
            <person name="Wu L."/>
            <person name="Ma J."/>
        </authorList>
    </citation>
    <scope>NUCLEOTIDE SEQUENCE [LARGE SCALE GENOMIC DNA]</scope>
    <source>
        <strain evidence="6">CGMCC 4.1621</strain>
    </source>
</reference>
<dbReference type="SMART" id="SM00065">
    <property type="entry name" value="GAF"/>
    <property type="match status" value="2"/>
</dbReference>
<dbReference type="PROSITE" id="PS50883">
    <property type="entry name" value="EAL"/>
    <property type="match status" value="1"/>
</dbReference>
<dbReference type="NCBIfam" id="TIGR00229">
    <property type="entry name" value="sensory_box"/>
    <property type="match status" value="1"/>
</dbReference>
<dbReference type="Pfam" id="PF00563">
    <property type="entry name" value="EAL"/>
    <property type="match status" value="1"/>
</dbReference>
<dbReference type="InterPro" id="IPR000014">
    <property type="entry name" value="PAS"/>
</dbReference>
<dbReference type="CDD" id="cd01949">
    <property type="entry name" value="GGDEF"/>
    <property type="match status" value="1"/>
</dbReference>
<comment type="caution">
    <text evidence="5">The sequence shown here is derived from an EMBL/GenBank/DDBJ whole genome shotgun (WGS) entry which is preliminary data.</text>
</comment>
<evidence type="ECO:0000259" key="3">
    <source>
        <dbReference type="PROSITE" id="PS50883"/>
    </source>
</evidence>
<proteinExistence type="predicted"/>
<dbReference type="InterPro" id="IPR052155">
    <property type="entry name" value="Biofilm_reg_signaling"/>
</dbReference>
<dbReference type="SMART" id="SM00267">
    <property type="entry name" value="GGDEF"/>
    <property type="match status" value="1"/>
</dbReference>
<dbReference type="PROSITE" id="PS50112">
    <property type="entry name" value="PAS"/>
    <property type="match status" value="1"/>
</dbReference>
<dbReference type="InterPro" id="IPR003018">
    <property type="entry name" value="GAF"/>
</dbReference>
<evidence type="ECO:0000313" key="5">
    <source>
        <dbReference type="EMBL" id="MFC7062887.1"/>
    </source>
</evidence>
<feature type="domain" description="GGDEF" evidence="4">
    <location>
        <begin position="537"/>
        <end position="670"/>
    </location>
</feature>
<dbReference type="Pfam" id="PF01590">
    <property type="entry name" value="GAF"/>
    <property type="match status" value="1"/>
</dbReference>
<dbReference type="InterPro" id="IPR029016">
    <property type="entry name" value="GAF-like_dom_sf"/>
</dbReference>
<dbReference type="InterPro" id="IPR001633">
    <property type="entry name" value="EAL_dom"/>
</dbReference>
<dbReference type="PANTHER" id="PTHR44757">
    <property type="entry name" value="DIGUANYLATE CYCLASE DGCP"/>
    <property type="match status" value="1"/>
</dbReference>
<accession>A0ABW2ENT1</accession>
<protein>
    <submittedName>
        <fullName evidence="5">EAL domain-containing protein</fullName>
    </submittedName>
</protein>
<dbReference type="SUPFAM" id="SSF55073">
    <property type="entry name" value="Nucleotide cyclase"/>
    <property type="match status" value="1"/>
</dbReference>
<dbReference type="Gene3D" id="3.30.70.270">
    <property type="match status" value="1"/>
</dbReference>
<evidence type="ECO:0000259" key="1">
    <source>
        <dbReference type="PROSITE" id="PS50112"/>
    </source>
</evidence>
<dbReference type="CDD" id="cd01948">
    <property type="entry name" value="EAL"/>
    <property type="match status" value="1"/>
</dbReference>
<dbReference type="SMART" id="SM00091">
    <property type="entry name" value="PAS"/>
    <property type="match status" value="1"/>
</dbReference>
<dbReference type="Gene3D" id="3.30.450.20">
    <property type="entry name" value="PAS domain"/>
    <property type="match status" value="1"/>
</dbReference>
<feature type="domain" description="PAC" evidence="2">
    <location>
        <begin position="453"/>
        <end position="505"/>
    </location>
</feature>
<dbReference type="CDD" id="cd00130">
    <property type="entry name" value="PAS"/>
    <property type="match status" value="1"/>
</dbReference>
<dbReference type="SUPFAM" id="SSF55781">
    <property type="entry name" value="GAF domain-like"/>
    <property type="match status" value="2"/>
</dbReference>
<dbReference type="PROSITE" id="PS50113">
    <property type="entry name" value="PAC"/>
    <property type="match status" value="1"/>
</dbReference>
<dbReference type="EMBL" id="JBHSZV010000034">
    <property type="protein sequence ID" value="MFC7062887.1"/>
    <property type="molecule type" value="Genomic_DNA"/>
</dbReference>